<dbReference type="GO" id="GO:0005886">
    <property type="term" value="C:plasma membrane"/>
    <property type="evidence" value="ECO:0007669"/>
    <property type="project" value="UniProtKB-SubCell"/>
</dbReference>
<keyword evidence="5 7" id="KW-1133">Transmembrane helix</keyword>
<sequence length="311" mass="33513">MTQTLATGAGPTPRAPVAAPAGRRAADRWSRRAPLLPALIFAILVTQIPFLVTLYLSTLDWNALRPGERGFVGLANYAEVLTDTRLRAALTNTVVLTAGAVVASVLLGLGIAILLDRRFPGRGIVRTLLITPFLVMPMAAALLWKHAIYNPAYGLINGILGGSTDWVSQYPMLSVVATLVWQWTPFMMLIILAGLQSQSTEILEAARVDGAGAWQVFTRITLPHLRPYLELGALLGSIYLVQTFDAVFTITQGGPGTATTNLPYEIYLTTFRKFEYGEAAAAGVVVVIGTIVVATFALRVISSLFRMEGAR</sequence>
<comment type="caution">
    <text evidence="11">The sequence shown here is derived from an EMBL/GenBank/DDBJ whole genome shotgun (WGS) entry which is preliminary data.</text>
</comment>
<evidence type="ECO:0000256" key="4">
    <source>
        <dbReference type="ARBA" id="ARBA00022692"/>
    </source>
</evidence>
<protein>
    <submittedName>
        <fullName evidence="11">Sugar ABC transporter permease</fullName>
    </submittedName>
</protein>
<dbReference type="CDD" id="cd06261">
    <property type="entry name" value="TM_PBP2"/>
    <property type="match status" value="1"/>
</dbReference>
<name>A0A3A9XZM9_9ACTN</name>
<evidence type="ECO:0000259" key="9">
    <source>
        <dbReference type="PROSITE" id="PS50928"/>
    </source>
</evidence>
<dbReference type="PANTHER" id="PTHR43005">
    <property type="entry name" value="BLR7065 PROTEIN"/>
    <property type="match status" value="1"/>
</dbReference>
<evidence type="ECO:0000256" key="7">
    <source>
        <dbReference type="RuleBase" id="RU363032"/>
    </source>
</evidence>
<dbReference type="Gene3D" id="1.10.3720.10">
    <property type="entry name" value="MetI-like"/>
    <property type="match status" value="1"/>
</dbReference>
<evidence type="ECO:0000313" key="12">
    <source>
        <dbReference type="Proteomes" id="UP000271548"/>
    </source>
</evidence>
<dbReference type="EMBL" id="RAZS01000002">
    <property type="protein sequence ID" value="RKN22460.1"/>
    <property type="molecule type" value="Genomic_DNA"/>
</dbReference>
<feature type="transmembrane region" description="Helical" evidence="7">
    <location>
        <begin position="94"/>
        <end position="115"/>
    </location>
</feature>
<evidence type="ECO:0000256" key="8">
    <source>
        <dbReference type="SAM" id="MobiDB-lite"/>
    </source>
</evidence>
<keyword evidence="4 7" id="KW-0812">Transmembrane</keyword>
<keyword evidence="12" id="KW-1185">Reference proteome</keyword>
<feature type="transmembrane region" description="Helical" evidence="7">
    <location>
        <begin position="228"/>
        <end position="250"/>
    </location>
</feature>
<evidence type="ECO:0000256" key="5">
    <source>
        <dbReference type="ARBA" id="ARBA00022989"/>
    </source>
</evidence>
<feature type="transmembrane region" description="Helical" evidence="7">
    <location>
        <begin position="169"/>
        <end position="195"/>
    </location>
</feature>
<reference evidence="12 13" key="1">
    <citation type="submission" date="2018-09" db="EMBL/GenBank/DDBJ databases">
        <title>Micromonospora sp. nov. MS1-9, isolated from a root of Musa sp.</title>
        <authorList>
            <person name="Kuncharoen N."/>
            <person name="Kudo T."/>
            <person name="Ohkuma M."/>
            <person name="Yuki M."/>
            <person name="Tanasupawat S."/>
        </authorList>
    </citation>
    <scope>NUCLEOTIDE SEQUENCE [LARGE SCALE GENOMIC DNA]</scope>
    <source>
        <strain evidence="11 13">MS1-9</strain>
        <strain evidence="10 12">NGC1-4</strain>
    </source>
</reference>
<feature type="transmembrane region" description="Helical" evidence="7">
    <location>
        <begin position="279"/>
        <end position="301"/>
    </location>
</feature>
<dbReference type="Proteomes" id="UP000275865">
    <property type="component" value="Unassembled WGS sequence"/>
</dbReference>
<comment type="similarity">
    <text evidence="7">Belongs to the binding-protein-dependent transport system permease family.</text>
</comment>
<dbReference type="RefSeq" id="WP_120674873.1">
    <property type="nucleotide sequence ID" value="NZ_RAZS01000002.1"/>
</dbReference>
<dbReference type="Pfam" id="PF00528">
    <property type="entry name" value="BPD_transp_1"/>
    <property type="match status" value="1"/>
</dbReference>
<dbReference type="PANTHER" id="PTHR43005:SF2">
    <property type="entry name" value="INTEGRAL MEMBRANE SUGAR TRANSPORT PROTEIN"/>
    <property type="match status" value="1"/>
</dbReference>
<evidence type="ECO:0000256" key="6">
    <source>
        <dbReference type="ARBA" id="ARBA00023136"/>
    </source>
</evidence>
<accession>A0A3A9XZM9</accession>
<dbReference type="AlphaFoldDB" id="A0A3A9XZM9"/>
<dbReference type="OrthoDB" id="34224at2"/>
<dbReference type="PROSITE" id="PS50928">
    <property type="entry name" value="ABC_TM1"/>
    <property type="match status" value="1"/>
</dbReference>
<dbReference type="GO" id="GO:0055085">
    <property type="term" value="P:transmembrane transport"/>
    <property type="evidence" value="ECO:0007669"/>
    <property type="project" value="InterPro"/>
</dbReference>
<keyword evidence="2 7" id="KW-0813">Transport</keyword>
<comment type="subcellular location">
    <subcellularLocation>
        <location evidence="1 7">Cell membrane</location>
        <topology evidence="1 7">Multi-pass membrane protein</topology>
    </subcellularLocation>
</comment>
<feature type="region of interest" description="Disordered" evidence="8">
    <location>
        <begin position="1"/>
        <end position="23"/>
    </location>
</feature>
<dbReference type="InterPro" id="IPR000515">
    <property type="entry name" value="MetI-like"/>
</dbReference>
<evidence type="ECO:0000256" key="2">
    <source>
        <dbReference type="ARBA" id="ARBA00022448"/>
    </source>
</evidence>
<feature type="transmembrane region" description="Helical" evidence="7">
    <location>
        <begin position="33"/>
        <end position="56"/>
    </location>
</feature>
<feature type="domain" description="ABC transmembrane type-1" evidence="9">
    <location>
        <begin position="90"/>
        <end position="297"/>
    </location>
</feature>
<dbReference type="SUPFAM" id="SSF161098">
    <property type="entry name" value="MetI-like"/>
    <property type="match status" value="1"/>
</dbReference>
<dbReference type="Proteomes" id="UP000271548">
    <property type="component" value="Unassembled WGS sequence"/>
</dbReference>
<dbReference type="EMBL" id="RAZT01000009">
    <property type="protein sequence ID" value="RKN30479.1"/>
    <property type="molecule type" value="Genomic_DNA"/>
</dbReference>
<evidence type="ECO:0000313" key="13">
    <source>
        <dbReference type="Proteomes" id="UP000275865"/>
    </source>
</evidence>
<organism evidence="11 13">
    <name type="scientific">Micromonospora musae</name>
    <dbReference type="NCBI Taxonomy" id="1894970"/>
    <lineage>
        <taxon>Bacteria</taxon>
        <taxon>Bacillati</taxon>
        <taxon>Actinomycetota</taxon>
        <taxon>Actinomycetes</taxon>
        <taxon>Micromonosporales</taxon>
        <taxon>Micromonosporaceae</taxon>
        <taxon>Micromonospora</taxon>
    </lineage>
</organism>
<dbReference type="InterPro" id="IPR035906">
    <property type="entry name" value="MetI-like_sf"/>
</dbReference>
<proteinExistence type="inferred from homology"/>
<evidence type="ECO:0000313" key="11">
    <source>
        <dbReference type="EMBL" id="RKN30479.1"/>
    </source>
</evidence>
<keyword evidence="3" id="KW-1003">Cell membrane</keyword>
<evidence type="ECO:0000256" key="3">
    <source>
        <dbReference type="ARBA" id="ARBA00022475"/>
    </source>
</evidence>
<evidence type="ECO:0000256" key="1">
    <source>
        <dbReference type="ARBA" id="ARBA00004651"/>
    </source>
</evidence>
<gene>
    <name evidence="11" type="ORF">D7044_18820</name>
    <name evidence="10" type="ORF">D7147_07290</name>
</gene>
<keyword evidence="6 7" id="KW-0472">Membrane</keyword>
<feature type="transmembrane region" description="Helical" evidence="7">
    <location>
        <begin position="127"/>
        <end position="149"/>
    </location>
</feature>
<evidence type="ECO:0000313" key="10">
    <source>
        <dbReference type="EMBL" id="RKN22460.1"/>
    </source>
</evidence>